<evidence type="ECO:0000313" key="7">
    <source>
        <dbReference type="Proteomes" id="UP000886814"/>
    </source>
</evidence>
<dbReference type="PANTHER" id="PTHR30419:SF8">
    <property type="entry name" value="NITROGEN ASSIMILATION TRANSCRIPTIONAL ACTIVATOR-RELATED"/>
    <property type="match status" value="1"/>
</dbReference>
<evidence type="ECO:0000256" key="2">
    <source>
        <dbReference type="ARBA" id="ARBA00023015"/>
    </source>
</evidence>
<dbReference type="Pfam" id="PF00126">
    <property type="entry name" value="HTH_1"/>
    <property type="match status" value="1"/>
</dbReference>
<dbReference type="InterPro" id="IPR036388">
    <property type="entry name" value="WH-like_DNA-bd_sf"/>
</dbReference>
<evidence type="ECO:0000256" key="4">
    <source>
        <dbReference type="ARBA" id="ARBA00023163"/>
    </source>
</evidence>
<dbReference type="GO" id="GO:0003677">
    <property type="term" value="F:DNA binding"/>
    <property type="evidence" value="ECO:0007669"/>
    <property type="project" value="UniProtKB-KW"/>
</dbReference>
<dbReference type="EMBL" id="DXIQ01000063">
    <property type="protein sequence ID" value="HIV39254.1"/>
    <property type="molecule type" value="Genomic_DNA"/>
</dbReference>
<dbReference type="InterPro" id="IPR036390">
    <property type="entry name" value="WH_DNA-bd_sf"/>
</dbReference>
<keyword evidence="2" id="KW-0805">Transcription regulation</keyword>
<reference evidence="6" key="1">
    <citation type="journal article" date="2021" name="PeerJ">
        <title>Extensive microbial diversity within the chicken gut microbiome revealed by metagenomics and culture.</title>
        <authorList>
            <person name="Gilroy R."/>
            <person name="Ravi A."/>
            <person name="Getino M."/>
            <person name="Pursley I."/>
            <person name="Horton D.L."/>
            <person name="Alikhan N.F."/>
            <person name="Baker D."/>
            <person name="Gharbi K."/>
            <person name="Hall N."/>
            <person name="Watson M."/>
            <person name="Adriaenssens E.M."/>
            <person name="Foster-Nyarko E."/>
            <person name="Jarju S."/>
            <person name="Secka A."/>
            <person name="Antonio M."/>
            <person name="Oren A."/>
            <person name="Chaudhuri R.R."/>
            <person name="La Ragione R."/>
            <person name="Hildebrand F."/>
            <person name="Pallen M.J."/>
        </authorList>
    </citation>
    <scope>NUCLEOTIDE SEQUENCE</scope>
    <source>
        <strain evidence="6">CHK195-9823</strain>
    </source>
</reference>
<keyword evidence="3" id="KW-0238">DNA-binding</keyword>
<proteinExistence type="inferred from homology"/>
<dbReference type="Proteomes" id="UP000886814">
    <property type="component" value="Unassembled WGS sequence"/>
</dbReference>
<dbReference type="InterPro" id="IPR050950">
    <property type="entry name" value="HTH-type_LysR_regulators"/>
</dbReference>
<dbReference type="AlphaFoldDB" id="A0A9D1TFV0"/>
<reference evidence="6" key="2">
    <citation type="submission" date="2021-04" db="EMBL/GenBank/DDBJ databases">
        <authorList>
            <person name="Gilroy R."/>
        </authorList>
    </citation>
    <scope>NUCLEOTIDE SEQUENCE</scope>
    <source>
        <strain evidence="6">CHK195-9823</strain>
    </source>
</reference>
<evidence type="ECO:0000259" key="5">
    <source>
        <dbReference type="PROSITE" id="PS50931"/>
    </source>
</evidence>
<accession>A0A9D1TFV0</accession>
<dbReference type="PROSITE" id="PS50931">
    <property type="entry name" value="HTH_LYSR"/>
    <property type="match status" value="1"/>
</dbReference>
<feature type="domain" description="HTH lysR-type" evidence="5">
    <location>
        <begin position="1"/>
        <end position="58"/>
    </location>
</feature>
<name>A0A9D1TFV0_9FIRM</name>
<organism evidence="6 7">
    <name type="scientific">Candidatus Blautia stercorigallinarum</name>
    <dbReference type="NCBI Taxonomy" id="2838501"/>
    <lineage>
        <taxon>Bacteria</taxon>
        <taxon>Bacillati</taxon>
        <taxon>Bacillota</taxon>
        <taxon>Clostridia</taxon>
        <taxon>Lachnospirales</taxon>
        <taxon>Lachnospiraceae</taxon>
        <taxon>Blautia</taxon>
    </lineage>
</organism>
<evidence type="ECO:0000256" key="3">
    <source>
        <dbReference type="ARBA" id="ARBA00023125"/>
    </source>
</evidence>
<keyword evidence="4" id="KW-0804">Transcription</keyword>
<evidence type="ECO:0000256" key="1">
    <source>
        <dbReference type="ARBA" id="ARBA00009437"/>
    </source>
</evidence>
<dbReference type="PANTHER" id="PTHR30419">
    <property type="entry name" value="HTH-TYPE TRANSCRIPTIONAL REGULATOR YBHD"/>
    <property type="match status" value="1"/>
</dbReference>
<dbReference type="FunFam" id="1.10.10.10:FF:000001">
    <property type="entry name" value="LysR family transcriptional regulator"/>
    <property type="match status" value="1"/>
</dbReference>
<protein>
    <submittedName>
        <fullName evidence="6">LysR family transcriptional regulator</fullName>
    </submittedName>
</protein>
<evidence type="ECO:0000313" key="6">
    <source>
        <dbReference type="EMBL" id="HIV39254.1"/>
    </source>
</evidence>
<dbReference type="SUPFAM" id="SSF46785">
    <property type="entry name" value="Winged helix' DNA-binding domain"/>
    <property type="match status" value="1"/>
</dbReference>
<dbReference type="GO" id="GO:0003700">
    <property type="term" value="F:DNA-binding transcription factor activity"/>
    <property type="evidence" value="ECO:0007669"/>
    <property type="project" value="InterPro"/>
</dbReference>
<comment type="similarity">
    <text evidence="1">Belongs to the LysR transcriptional regulatory family.</text>
</comment>
<dbReference type="Gene3D" id="1.10.10.10">
    <property type="entry name" value="Winged helix-like DNA-binding domain superfamily/Winged helix DNA-binding domain"/>
    <property type="match status" value="1"/>
</dbReference>
<dbReference type="InterPro" id="IPR000847">
    <property type="entry name" value="LysR_HTH_N"/>
</dbReference>
<gene>
    <name evidence="6" type="ORF">H9747_09725</name>
</gene>
<comment type="caution">
    <text evidence="6">The sequence shown here is derived from an EMBL/GenBank/DDBJ whole genome shotgun (WGS) entry which is preliminary data.</text>
</comment>
<sequence length="271" mass="30738">MYSRELTTFIAVADQGGFLKASKELYITPASVMNQINKLESLIGVKLIERTNQGTQLTAAGRSIYKDAKKIIKQSEQAIARTRQIANDEQQAIRVGTSILRPCKTLVDLWSGIDDGTLPVAIHIVPFDDSPVSMETMLDSLVREIDCFVGPCDSLTWSDLEGETFMLVKRGDSPVLNKMRDEIETKHLQITLLDTPHFYDTGVFNEYEQMRCVMETLDIWKDVHPSIVTIPMEWDYEMPYGIVYAKNPSGAMQTFIHTLQKHLHTETELLH</sequence>
<dbReference type="GO" id="GO:0005829">
    <property type="term" value="C:cytosol"/>
    <property type="evidence" value="ECO:0007669"/>
    <property type="project" value="TreeGrafter"/>
</dbReference>